<sequence>MSLDDFRGLAYKIQMAASEYERERIIKDYRDEFLEERKSQIIEEMVEDIKAGVSPDYEEIKDAILEEYADDLHEEALETIDEKFKEGQLSWVLVKDEKLRNSIRNTILKLTNFVEILQYSNSLRQDEELLSPIVKEQLICVLKAAIIELEGPYVERNRLHGLFNWMTNLVKRTGTKVAEEHVYQGMRETLSGLGEIIEYVSDSSTTLL</sequence>
<reference evidence="1" key="1">
    <citation type="submission" date="2020-12" db="EMBL/GenBank/DDBJ databases">
        <title>Oil enriched cultivation method for isolating marine PHA-producing bacteria.</title>
        <authorList>
            <person name="Zheng W."/>
            <person name="Yu S."/>
            <person name="Huang Y."/>
        </authorList>
    </citation>
    <scope>NUCLEOTIDE SEQUENCE</scope>
    <source>
        <strain evidence="1">SY-2-3</strain>
    </source>
</reference>
<accession>A0A8I1M597</accession>
<dbReference type="EMBL" id="JAEKJW010000001">
    <property type="protein sequence ID" value="MBN8195523.1"/>
    <property type="molecule type" value="Genomic_DNA"/>
</dbReference>
<proteinExistence type="predicted"/>
<name>A0A8I1M597_9PROT</name>
<dbReference type="Proteomes" id="UP000664405">
    <property type="component" value="Unassembled WGS sequence"/>
</dbReference>
<organism evidence="1 2">
    <name type="scientific">Thalassospira povalilytica</name>
    <dbReference type="NCBI Taxonomy" id="732237"/>
    <lineage>
        <taxon>Bacteria</taxon>
        <taxon>Pseudomonadati</taxon>
        <taxon>Pseudomonadota</taxon>
        <taxon>Alphaproteobacteria</taxon>
        <taxon>Rhodospirillales</taxon>
        <taxon>Thalassospiraceae</taxon>
        <taxon>Thalassospira</taxon>
    </lineage>
</organism>
<evidence type="ECO:0000313" key="1">
    <source>
        <dbReference type="EMBL" id="MBN8195523.1"/>
    </source>
</evidence>
<evidence type="ECO:0000313" key="2">
    <source>
        <dbReference type="Proteomes" id="UP000664405"/>
    </source>
</evidence>
<dbReference type="RefSeq" id="WP_206926632.1">
    <property type="nucleotide sequence ID" value="NZ_JAEKJW010000001.1"/>
</dbReference>
<protein>
    <submittedName>
        <fullName evidence="1">Uncharacterized protein</fullName>
    </submittedName>
</protein>
<comment type="caution">
    <text evidence="1">The sequence shown here is derived from an EMBL/GenBank/DDBJ whole genome shotgun (WGS) entry which is preliminary data.</text>
</comment>
<dbReference type="AlphaFoldDB" id="A0A8I1M597"/>
<gene>
    <name evidence="1" type="ORF">JF547_03245</name>
</gene>